<feature type="domain" description="YqbQ/XkdQ" evidence="1">
    <location>
        <begin position="17"/>
        <end position="306"/>
    </location>
</feature>
<protein>
    <recommendedName>
        <fullName evidence="1">YqbQ/XkdQ domain-containing protein</fullName>
    </recommendedName>
</protein>
<dbReference type="SUPFAM" id="SSF69279">
    <property type="entry name" value="Phage tail proteins"/>
    <property type="match status" value="1"/>
</dbReference>
<accession>A0A6N3AGC7</accession>
<organism evidence="2">
    <name type="scientific">[Ruminococcus] torques</name>
    <dbReference type="NCBI Taxonomy" id="33039"/>
    <lineage>
        <taxon>Bacteria</taxon>
        <taxon>Bacillati</taxon>
        <taxon>Bacillota</taxon>
        <taxon>Clostridia</taxon>
        <taxon>Lachnospirales</taxon>
        <taxon>Lachnospiraceae</taxon>
        <taxon>Mediterraneibacter</taxon>
    </lineage>
</organism>
<name>A0A6N3AGC7_9FIRM</name>
<dbReference type="InterPro" id="IPR056937">
    <property type="entry name" value="YqbQ/XkdQ"/>
</dbReference>
<dbReference type="EMBL" id="CACRUQ010000006">
    <property type="protein sequence ID" value="VYT89388.1"/>
    <property type="molecule type" value="Genomic_DNA"/>
</dbReference>
<evidence type="ECO:0000259" key="1">
    <source>
        <dbReference type="Pfam" id="PF24032"/>
    </source>
</evidence>
<dbReference type="Pfam" id="PF24032">
    <property type="entry name" value="YQBQ"/>
    <property type="match status" value="1"/>
</dbReference>
<proteinExistence type="predicted"/>
<evidence type="ECO:0000313" key="2">
    <source>
        <dbReference type="EMBL" id="VYT89388.1"/>
    </source>
</evidence>
<reference evidence="2" key="1">
    <citation type="submission" date="2019-11" db="EMBL/GenBank/DDBJ databases">
        <authorList>
            <person name="Feng L."/>
        </authorList>
    </citation>
    <scope>NUCLEOTIDE SEQUENCE</scope>
    <source>
        <strain evidence="2">RtorquesLFYP15</strain>
    </source>
</reference>
<dbReference type="RefSeq" id="WP_423248546.1">
    <property type="nucleotide sequence ID" value="NZ_CACRUQ010000006.1"/>
</dbReference>
<dbReference type="AlphaFoldDB" id="A0A6N3AGC7"/>
<gene>
    <name evidence="2" type="ORF">RTLFYP15_00971</name>
</gene>
<sequence>MIVVHKNTDITEYVSSMSWGGSRTEVARKLELHIVNAPLDKNITPLTINLADPVYLFEDDGKTELFRGYVVEREASSTTGTVTYTCYDLLFYTIKSNATYNFSSKTAEVITQMVCDDMEIPVGSLAQTGLTQKLIVQNVSIYEIIMRAYTQAYQQNGVSYRVVAKKGYLNVEEMGKVVCSIEITEDSNITSSNYKESITNMVNKVRIYDGEGKPQGVVQNDADVKKYGIFQQTYTKEEGKDATTTAKSMFKTVEKTFTLECVNLNEAVTGAGAVVRDSSTGLSGVVWIDADTHTWQNGVATMSLTVTLKQMMDTKEG</sequence>